<keyword evidence="2" id="KW-0812">Transmembrane</keyword>
<feature type="transmembrane region" description="Helical" evidence="2">
    <location>
        <begin position="6"/>
        <end position="25"/>
    </location>
</feature>
<accession>A0ABU7VTL6</accession>
<comment type="caution">
    <text evidence="4">The sequence shown here is derived from an EMBL/GenBank/DDBJ whole genome shotgun (WGS) entry which is preliminary data.</text>
</comment>
<dbReference type="InterPro" id="IPR036465">
    <property type="entry name" value="vWFA_dom_sf"/>
</dbReference>
<name>A0ABU7VTL6_9BACL</name>
<dbReference type="InterPro" id="IPR029062">
    <property type="entry name" value="Class_I_gatase-like"/>
</dbReference>
<dbReference type="EMBL" id="JAZHPZ010000006">
    <property type="protein sequence ID" value="MEF2967062.1"/>
    <property type="molecule type" value="Genomic_DNA"/>
</dbReference>
<dbReference type="PANTHER" id="PTHR37947">
    <property type="entry name" value="BLL2462 PROTEIN"/>
    <property type="match status" value="1"/>
</dbReference>
<feature type="region of interest" description="Disordered" evidence="1">
    <location>
        <begin position="898"/>
        <end position="986"/>
    </location>
</feature>
<feature type="compositionally biased region" description="Gly residues" evidence="1">
    <location>
        <begin position="898"/>
        <end position="911"/>
    </location>
</feature>
<dbReference type="Gene3D" id="3.40.50.410">
    <property type="entry name" value="von Willebrand factor, type A domain"/>
    <property type="match status" value="2"/>
</dbReference>
<keyword evidence="5" id="KW-1185">Reference proteome</keyword>
<evidence type="ECO:0000313" key="5">
    <source>
        <dbReference type="Proteomes" id="UP001306950"/>
    </source>
</evidence>
<dbReference type="SUPFAM" id="SSF52317">
    <property type="entry name" value="Class I glutamine amidotransferase-like"/>
    <property type="match status" value="1"/>
</dbReference>
<feature type="compositionally biased region" description="Basic and acidic residues" evidence="1">
    <location>
        <begin position="972"/>
        <end position="986"/>
    </location>
</feature>
<dbReference type="SMART" id="SM00327">
    <property type="entry name" value="VWA"/>
    <property type="match status" value="2"/>
</dbReference>
<gene>
    <name evidence="4" type="ORF">V3851_14565</name>
</gene>
<dbReference type="Proteomes" id="UP001306950">
    <property type="component" value="Unassembled WGS sequence"/>
</dbReference>
<dbReference type="RefSeq" id="WP_331847280.1">
    <property type="nucleotide sequence ID" value="NZ_JAZHPZ010000006.1"/>
</dbReference>
<dbReference type="Pfam" id="PF00092">
    <property type="entry name" value="VWA"/>
    <property type="match status" value="1"/>
</dbReference>
<dbReference type="Gene3D" id="3.40.50.880">
    <property type="match status" value="1"/>
</dbReference>
<evidence type="ECO:0000256" key="2">
    <source>
        <dbReference type="SAM" id="Phobius"/>
    </source>
</evidence>
<sequence>MGVQFDHPWLLTLLIPVAAFAVYAYRADFRLKGGRKTWAVSLRTAILALLVLLLAGFQTFTLVKDKEIVFVTDRSASVKEQDSSREWIGKAAEGKGAEDRAGIVSLGLDAVIEKALDSGRVAEGSQGAAVNGEFTDLAKGLQLSGSLFQGRENRRIVLISDGRENVGNALNEAALLKERGIAVDVLKVAQPAIKDAAVESFKVPEKLYRAESFAFEVEIGSTFSGTAELRLYEDNREIGRHSVSLTRGSNSFSLQGLAKEPGLHRYRAEIYAEGDEQSANNANFAFTRVTGSPQVLIVEGKSGTSSNLEHALKSGLIDYSVIAPGMLPSELVKYAGYDSILFNNVSGEQVGGKQMELIEQAVRSYGIGFMMIGGDDSFGMGGYFQTPIEQLLPVSMELEGKREIPSLGLILVIDRSGSMGGAKLELAKESAMRTVELLRPKDTVGVIAFDDQPWWVVEPQTLDDKDEVLNKINSIPSAGGTNIFPAVSEATEKMLEATSQRKHIILLTDGQSAVNSGYEALLDKMNEGKITMSTVAVGDDADVNLLQSLAKGAKGRYYFVQDETTLPAIFSREAAMIARTYIVDKPFVPAIVQPGDWSPWFQSGLPSIYGYVAATPKATAQTVLSSPEPDPLLARWQYGSGRTVAWTSDLTGKWSRDWVTWPSFPGLFTEMVKWTFPQFAASPYEVNTTVRGNEVRFEVAAENENAPNELAAFVSGEDGGEERVKLVQVSPGVYSGTMSVGSPGSFLLQLQGANGEEIEGGGTGTGFVIPYSPEYLLQADEQEDTLQALADLTGGSVLDWNAPEAAFAFAAEPQRTLRSWERPLLIAALLLWLADIAVRRLALPWGRMAALVADAMPWRRRARTLAAAAAEPGASPGDAGLARLAARKSRAAAFYGAGGEARGGSGSGESGGKSAAATATTPAAPPATAAAPPQAPVRPPQGGADSPKPPSSPQEEAGRGPGAGDAAQGADRLGRLLEAKRRGGRR</sequence>
<organism evidence="4 5">
    <name type="scientific">Paenibacillus haidiansis</name>
    <dbReference type="NCBI Taxonomy" id="1574488"/>
    <lineage>
        <taxon>Bacteria</taxon>
        <taxon>Bacillati</taxon>
        <taxon>Bacillota</taxon>
        <taxon>Bacilli</taxon>
        <taxon>Bacillales</taxon>
        <taxon>Paenibacillaceae</taxon>
        <taxon>Paenibacillus</taxon>
    </lineage>
</organism>
<keyword evidence="2" id="KW-1133">Transmembrane helix</keyword>
<feature type="compositionally biased region" description="Low complexity" evidence="1">
    <location>
        <begin position="912"/>
        <end position="932"/>
    </location>
</feature>
<feature type="transmembrane region" description="Helical" evidence="2">
    <location>
        <begin position="37"/>
        <end position="57"/>
    </location>
</feature>
<evidence type="ECO:0000313" key="4">
    <source>
        <dbReference type="EMBL" id="MEF2967062.1"/>
    </source>
</evidence>
<feature type="domain" description="VWFA" evidence="3">
    <location>
        <begin position="408"/>
        <end position="573"/>
    </location>
</feature>
<evidence type="ECO:0000256" key="1">
    <source>
        <dbReference type="SAM" id="MobiDB-lite"/>
    </source>
</evidence>
<keyword evidence="2" id="KW-0472">Membrane</keyword>
<dbReference type="SUPFAM" id="SSF53300">
    <property type="entry name" value="vWA-like"/>
    <property type="match status" value="2"/>
</dbReference>
<proteinExistence type="predicted"/>
<dbReference type="InterPro" id="IPR002035">
    <property type="entry name" value="VWF_A"/>
</dbReference>
<protein>
    <submittedName>
        <fullName evidence="4">VWA domain-containing protein</fullName>
    </submittedName>
</protein>
<dbReference type="PANTHER" id="PTHR37947:SF2">
    <property type="entry name" value="VON WILLEBRAND FACTOR TYPE A"/>
    <property type="match status" value="1"/>
</dbReference>
<evidence type="ECO:0000259" key="3">
    <source>
        <dbReference type="PROSITE" id="PS50234"/>
    </source>
</evidence>
<reference evidence="4 5" key="1">
    <citation type="submission" date="2024-02" db="EMBL/GenBank/DDBJ databases">
        <title>A nitrogen-fixing paenibacillus bacterium.</title>
        <authorList>
            <person name="Zhang W.L."/>
            <person name="Chen S.F."/>
        </authorList>
    </citation>
    <scope>NUCLEOTIDE SEQUENCE [LARGE SCALE GENOMIC DNA]</scope>
    <source>
        <strain evidence="4 5">M1</strain>
    </source>
</reference>
<dbReference type="PROSITE" id="PS50234">
    <property type="entry name" value="VWFA"/>
    <property type="match status" value="1"/>
</dbReference>
<dbReference type="CDD" id="cd00198">
    <property type="entry name" value="vWFA"/>
    <property type="match status" value="1"/>
</dbReference>